<dbReference type="EMBL" id="FMWL01000006">
    <property type="protein sequence ID" value="SCZ78993.1"/>
    <property type="molecule type" value="Genomic_DNA"/>
</dbReference>
<evidence type="ECO:0000313" key="2">
    <source>
        <dbReference type="Proteomes" id="UP000199208"/>
    </source>
</evidence>
<dbReference type="RefSeq" id="WP_092590297.1">
    <property type="nucleotide sequence ID" value="NZ_FMWL01000006.1"/>
</dbReference>
<dbReference type="STRING" id="1120920.SAMN03080599_01516"/>
<proteinExistence type="predicted"/>
<sequence>MSKEQGKVIKIMSELVRVFFKMGIDDLKVDVRTNALESTVELEGDVSRIPVARIVHLKEAIHGARQLELEEYWNLAGGNKHSELDLVGALVDEAEVEHDGDTLRVKVTRKA</sequence>
<accession>A0A1G5RY61</accession>
<dbReference type="AlphaFoldDB" id="A0A1G5RY61"/>
<organism evidence="1 2">
    <name type="scientific">Acidaminobacter hydrogenoformans DSM 2784</name>
    <dbReference type="NCBI Taxonomy" id="1120920"/>
    <lineage>
        <taxon>Bacteria</taxon>
        <taxon>Bacillati</taxon>
        <taxon>Bacillota</taxon>
        <taxon>Clostridia</taxon>
        <taxon>Peptostreptococcales</taxon>
        <taxon>Acidaminobacteraceae</taxon>
        <taxon>Acidaminobacter</taxon>
    </lineage>
</organism>
<protein>
    <submittedName>
        <fullName evidence="1">Uncharacterized protein</fullName>
    </submittedName>
</protein>
<name>A0A1G5RY61_9FIRM</name>
<reference evidence="1 2" key="1">
    <citation type="submission" date="2016-10" db="EMBL/GenBank/DDBJ databases">
        <authorList>
            <person name="de Groot N.N."/>
        </authorList>
    </citation>
    <scope>NUCLEOTIDE SEQUENCE [LARGE SCALE GENOMIC DNA]</scope>
    <source>
        <strain evidence="1 2">DSM 2784</strain>
    </source>
</reference>
<dbReference type="OrthoDB" id="9794280at2"/>
<evidence type="ECO:0000313" key="1">
    <source>
        <dbReference type="EMBL" id="SCZ78993.1"/>
    </source>
</evidence>
<keyword evidence="2" id="KW-1185">Reference proteome</keyword>
<gene>
    <name evidence="1" type="ORF">SAMN03080599_01516</name>
</gene>
<dbReference type="Proteomes" id="UP000199208">
    <property type="component" value="Unassembled WGS sequence"/>
</dbReference>